<name>A0AAW2EUK8_9HYME</name>
<dbReference type="Proteomes" id="UP001430953">
    <property type="component" value="Unassembled WGS sequence"/>
</dbReference>
<sequence length="139" mass="15545">MTRLRDDGGDLSRGAAESILDFCQPRTPVTAAVPMHSSPEIVRSLPSSTEINYRNRARGPPAVIVISLTLSESVREREGRDFLSFSNNCSCCRRTFVLEVALKVLIRVAQLFRCYKNIKVATLMREELNSGISFSKHIT</sequence>
<organism evidence="1 2">
    <name type="scientific">Cardiocondyla obscurior</name>
    <dbReference type="NCBI Taxonomy" id="286306"/>
    <lineage>
        <taxon>Eukaryota</taxon>
        <taxon>Metazoa</taxon>
        <taxon>Ecdysozoa</taxon>
        <taxon>Arthropoda</taxon>
        <taxon>Hexapoda</taxon>
        <taxon>Insecta</taxon>
        <taxon>Pterygota</taxon>
        <taxon>Neoptera</taxon>
        <taxon>Endopterygota</taxon>
        <taxon>Hymenoptera</taxon>
        <taxon>Apocrita</taxon>
        <taxon>Aculeata</taxon>
        <taxon>Formicoidea</taxon>
        <taxon>Formicidae</taxon>
        <taxon>Myrmicinae</taxon>
        <taxon>Cardiocondyla</taxon>
    </lineage>
</organism>
<proteinExistence type="predicted"/>
<keyword evidence="2" id="KW-1185">Reference proteome</keyword>
<gene>
    <name evidence="1" type="ORF">PUN28_016782</name>
</gene>
<comment type="caution">
    <text evidence="1">The sequence shown here is derived from an EMBL/GenBank/DDBJ whole genome shotgun (WGS) entry which is preliminary data.</text>
</comment>
<accession>A0AAW2EUK8</accession>
<reference evidence="1 2" key="1">
    <citation type="submission" date="2023-03" db="EMBL/GenBank/DDBJ databases">
        <title>High recombination rates correlate with genetic variation in Cardiocondyla obscurior ants.</title>
        <authorList>
            <person name="Errbii M."/>
        </authorList>
    </citation>
    <scope>NUCLEOTIDE SEQUENCE [LARGE SCALE GENOMIC DNA]</scope>
    <source>
        <strain evidence="1">Alpha-2009</strain>
        <tissue evidence="1">Whole body</tissue>
    </source>
</reference>
<dbReference type="AlphaFoldDB" id="A0AAW2EUK8"/>
<dbReference type="EMBL" id="JADYXP020000019">
    <property type="protein sequence ID" value="KAL0105357.1"/>
    <property type="molecule type" value="Genomic_DNA"/>
</dbReference>
<protein>
    <submittedName>
        <fullName evidence="1">Uncharacterized protein</fullName>
    </submittedName>
</protein>
<evidence type="ECO:0000313" key="2">
    <source>
        <dbReference type="Proteomes" id="UP001430953"/>
    </source>
</evidence>
<evidence type="ECO:0000313" key="1">
    <source>
        <dbReference type="EMBL" id="KAL0105357.1"/>
    </source>
</evidence>